<dbReference type="Pfam" id="PF12833">
    <property type="entry name" value="HTH_18"/>
    <property type="match status" value="1"/>
</dbReference>
<dbReference type="SMART" id="SM00342">
    <property type="entry name" value="HTH_ARAC"/>
    <property type="match status" value="1"/>
</dbReference>
<accession>A0ABV9BG01</accession>
<feature type="domain" description="HTH araC/xylS-type" evidence="5">
    <location>
        <begin position="27"/>
        <end position="125"/>
    </location>
</feature>
<dbReference type="Gene3D" id="1.10.10.60">
    <property type="entry name" value="Homeodomain-like"/>
    <property type="match status" value="2"/>
</dbReference>
<dbReference type="Proteomes" id="UP001595990">
    <property type="component" value="Unassembled WGS sequence"/>
</dbReference>
<dbReference type="PANTHER" id="PTHR46796">
    <property type="entry name" value="HTH-TYPE TRANSCRIPTIONAL ACTIVATOR RHAS-RELATED"/>
    <property type="match status" value="1"/>
</dbReference>
<dbReference type="PROSITE" id="PS00041">
    <property type="entry name" value="HTH_ARAC_FAMILY_1"/>
    <property type="match status" value="1"/>
</dbReference>
<dbReference type="PROSITE" id="PS01124">
    <property type="entry name" value="HTH_ARAC_FAMILY_2"/>
    <property type="match status" value="1"/>
</dbReference>
<proteinExistence type="predicted"/>
<keyword evidence="2" id="KW-0238">DNA-binding</keyword>
<evidence type="ECO:0000256" key="3">
    <source>
        <dbReference type="ARBA" id="ARBA00023163"/>
    </source>
</evidence>
<evidence type="ECO:0000313" key="7">
    <source>
        <dbReference type="Proteomes" id="UP001595990"/>
    </source>
</evidence>
<sequence>MRAAAAPPASAPAVRPSPSAEQLASVERAIRRMRDHLGETQCLTDHAEAGLFSPFHFHRVFRSVTAVTPARFLAALRMAEAQRMMIRGSPRVTDVCTAVGYASLGTFTTQFTRLVGMSPSRFKALVDRHGDRGIGEVVDACGLTGPAGPIGPTGPAGPGRAAEITGRATGAAPADAVLFTGLFPHGVPQDLPVACAVTPATATVRLRPPADAQHHVLAVCFDRATRVADALDDPAGARRSVATTRAPTHGSFRLRLRAPAPSDPPIVLALPLLLARDATDRTTDRAPTPLTALAAEPG</sequence>
<comment type="caution">
    <text evidence="6">The sequence shown here is derived from an EMBL/GenBank/DDBJ whole genome shotgun (WGS) entry which is preliminary data.</text>
</comment>
<dbReference type="InterPro" id="IPR050204">
    <property type="entry name" value="AraC_XylS_family_regulators"/>
</dbReference>
<name>A0ABV9BG01_9ACTN</name>
<reference evidence="7" key="1">
    <citation type="journal article" date="2019" name="Int. J. Syst. Evol. Microbiol.">
        <title>The Global Catalogue of Microorganisms (GCM) 10K type strain sequencing project: providing services to taxonomists for standard genome sequencing and annotation.</title>
        <authorList>
            <consortium name="The Broad Institute Genomics Platform"/>
            <consortium name="The Broad Institute Genome Sequencing Center for Infectious Disease"/>
            <person name="Wu L."/>
            <person name="Ma J."/>
        </authorList>
    </citation>
    <scope>NUCLEOTIDE SEQUENCE [LARGE SCALE GENOMIC DNA]</scope>
    <source>
        <strain evidence="7">CECT 8064</strain>
    </source>
</reference>
<keyword evidence="1" id="KW-0805">Transcription regulation</keyword>
<gene>
    <name evidence="6" type="ORF">ACFPEN_08375</name>
</gene>
<protein>
    <submittedName>
        <fullName evidence="6">Helix-turn-helix transcriptional regulator</fullName>
    </submittedName>
</protein>
<keyword evidence="7" id="KW-1185">Reference proteome</keyword>
<dbReference type="EMBL" id="JBHSFS010000003">
    <property type="protein sequence ID" value="MFC4512951.1"/>
    <property type="molecule type" value="Genomic_DNA"/>
</dbReference>
<evidence type="ECO:0000313" key="6">
    <source>
        <dbReference type="EMBL" id="MFC4512951.1"/>
    </source>
</evidence>
<dbReference type="InterPro" id="IPR009057">
    <property type="entry name" value="Homeodomain-like_sf"/>
</dbReference>
<dbReference type="RefSeq" id="WP_417922605.1">
    <property type="nucleotide sequence ID" value="NZ_JBHSFS010000003.1"/>
</dbReference>
<dbReference type="InterPro" id="IPR018062">
    <property type="entry name" value="HTH_AraC-typ_CS"/>
</dbReference>
<dbReference type="InterPro" id="IPR018060">
    <property type="entry name" value="HTH_AraC"/>
</dbReference>
<feature type="region of interest" description="Disordered" evidence="4">
    <location>
        <begin position="1"/>
        <end position="21"/>
    </location>
</feature>
<organism evidence="6 7">
    <name type="scientific">Streptomyces ehimensis</name>
    <dbReference type="NCBI Taxonomy" id="68195"/>
    <lineage>
        <taxon>Bacteria</taxon>
        <taxon>Bacillati</taxon>
        <taxon>Actinomycetota</taxon>
        <taxon>Actinomycetes</taxon>
        <taxon>Kitasatosporales</taxon>
        <taxon>Streptomycetaceae</taxon>
        <taxon>Streptomyces</taxon>
    </lineage>
</organism>
<evidence type="ECO:0000256" key="1">
    <source>
        <dbReference type="ARBA" id="ARBA00023015"/>
    </source>
</evidence>
<feature type="compositionally biased region" description="Low complexity" evidence="4">
    <location>
        <begin position="1"/>
        <end position="20"/>
    </location>
</feature>
<keyword evidence="3" id="KW-0804">Transcription</keyword>
<dbReference type="SUPFAM" id="SSF46689">
    <property type="entry name" value="Homeodomain-like"/>
    <property type="match status" value="2"/>
</dbReference>
<evidence type="ECO:0000256" key="4">
    <source>
        <dbReference type="SAM" id="MobiDB-lite"/>
    </source>
</evidence>
<evidence type="ECO:0000259" key="5">
    <source>
        <dbReference type="PROSITE" id="PS01124"/>
    </source>
</evidence>
<evidence type="ECO:0000256" key="2">
    <source>
        <dbReference type="ARBA" id="ARBA00023125"/>
    </source>
</evidence>